<dbReference type="SUPFAM" id="SSF52540">
    <property type="entry name" value="P-loop containing nucleoside triphosphate hydrolases"/>
    <property type="match status" value="1"/>
</dbReference>
<name>A0A9D1R094_9BACT</name>
<dbReference type="InterPro" id="IPR027417">
    <property type="entry name" value="P-loop_NTPase"/>
</dbReference>
<dbReference type="PANTHER" id="PTHR35894">
    <property type="entry name" value="GENERAL SECRETION PATHWAY PROTEIN A-RELATED"/>
    <property type="match status" value="1"/>
</dbReference>
<reference evidence="2" key="1">
    <citation type="journal article" date="2021" name="PeerJ">
        <title>Extensive microbial diversity within the chicken gut microbiome revealed by metagenomics and culture.</title>
        <authorList>
            <person name="Gilroy R."/>
            <person name="Ravi A."/>
            <person name="Getino M."/>
            <person name="Pursley I."/>
            <person name="Horton D.L."/>
            <person name="Alikhan N.F."/>
            <person name="Baker D."/>
            <person name="Gharbi K."/>
            <person name="Hall N."/>
            <person name="Watson M."/>
            <person name="Adriaenssens E.M."/>
            <person name="Foster-Nyarko E."/>
            <person name="Jarju S."/>
            <person name="Secka A."/>
            <person name="Antonio M."/>
            <person name="Oren A."/>
            <person name="Chaudhuri R.R."/>
            <person name="La Ragione R."/>
            <person name="Hildebrand F."/>
            <person name="Pallen M.J."/>
        </authorList>
    </citation>
    <scope>NUCLEOTIDE SEQUENCE</scope>
    <source>
        <strain evidence="2">ChiSxjej5B17-1746</strain>
    </source>
</reference>
<organism evidence="2 3">
    <name type="scientific">Candidatus Bilophila faecipullorum</name>
    <dbReference type="NCBI Taxonomy" id="2838482"/>
    <lineage>
        <taxon>Bacteria</taxon>
        <taxon>Pseudomonadati</taxon>
        <taxon>Thermodesulfobacteriota</taxon>
        <taxon>Desulfovibrionia</taxon>
        <taxon>Desulfovibrionales</taxon>
        <taxon>Desulfovibrionaceae</taxon>
        <taxon>Bilophila</taxon>
    </lineage>
</organism>
<evidence type="ECO:0000313" key="3">
    <source>
        <dbReference type="Proteomes" id="UP000824264"/>
    </source>
</evidence>
<feature type="domain" description="ORC1/DEAH AAA+ ATPase" evidence="1">
    <location>
        <begin position="36"/>
        <end position="149"/>
    </location>
</feature>
<sequence length="245" mass="26761">MQQTTASVNTGIAPLTNVALCLGTLKRAIDRPRHLPGITVFYGPSGFGKSTAAACAVIQCRACYVQARSSWTRKAAHEAICKGLGLKPGRTTSEMLDQIAEELALSGKPLVIDEADFLVEHNQIEIVRDIYEASQAPVMLIGEEGLPGKLKKWERFHGRVLDWCPAQPVSFEDVKALCRLYATGTEIADDLLQRIYTVSNGSARRVVVNLALVEEAAKVEGRKTISLADWGARPLYTGEAPSRRR</sequence>
<accession>A0A9D1R094</accession>
<dbReference type="InterPro" id="IPR049945">
    <property type="entry name" value="AAA_22"/>
</dbReference>
<dbReference type="AlphaFoldDB" id="A0A9D1R094"/>
<dbReference type="GO" id="GO:0016887">
    <property type="term" value="F:ATP hydrolysis activity"/>
    <property type="evidence" value="ECO:0007669"/>
    <property type="project" value="InterPro"/>
</dbReference>
<dbReference type="PANTHER" id="PTHR35894:SF5">
    <property type="entry name" value="MU-LIKE PROPHAGE FLUMU DNA TRANSPOSITION PROTEIN B"/>
    <property type="match status" value="1"/>
</dbReference>
<evidence type="ECO:0000313" key="2">
    <source>
        <dbReference type="EMBL" id="HIW79311.1"/>
    </source>
</evidence>
<comment type="caution">
    <text evidence="2">The sequence shown here is derived from an EMBL/GenBank/DDBJ whole genome shotgun (WGS) entry which is preliminary data.</text>
</comment>
<proteinExistence type="predicted"/>
<dbReference type="Pfam" id="PF13401">
    <property type="entry name" value="AAA_22"/>
    <property type="match status" value="1"/>
</dbReference>
<dbReference type="Proteomes" id="UP000824264">
    <property type="component" value="Unassembled WGS sequence"/>
</dbReference>
<protein>
    <submittedName>
        <fullName evidence="2">ATP-binding protein</fullName>
    </submittedName>
</protein>
<dbReference type="Gene3D" id="3.40.50.300">
    <property type="entry name" value="P-loop containing nucleotide triphosphate hydrolases"/>
    <property type="match status" value="1"/>
</dbReference>
<reference evidence="2" key="2">
    <citation type="submission" date="2021-04" db="EMBL/GenBank/DDBJ databases">
        <authorList>
            <person name="Gilroy R."/>
        </authorList>
    </citation>
    <scope>NUCLEOTIDE SEQUENCE</scope>
    <source>
        <strain evidence="2">ChiSxjej5B17-1746</strain>
    </source>
</reference>
<evidence type="ECO:0000259" key="1">
    <source>
        <dbReference type="Pfam" id="PF13401"/>
    </source>
</evidence>
<dbReference type="InterPro" id="IPR052026">
    <property type="entry name" value="ExeA_AAA_ATPase_DNA-bind"/>
</dbReference>
<keyword evidence="2" id="KW-0067">ATP-binding</keyword>
<keyword evidence="2" id="KW-0547">Nucleotide-binding</keyword>
<gene>
    <name evidence="2" type="ORF">H9874_09235</name>
</gene>
<dbReference type="GO" id="GO:0005524">
    <property type="term" value="F:ATP binding"/>
    <property type="evidence" value="ECO:0007669"/>
    <property type="project" value="UniProtKB-KW"/>
</dbReference>
<dbReference type="EMBL" id="DXGI01000349">
    <property type="protein sequence ID" value="HIW79311.1"/>
    <property type="molecule type" value="Genomic_DNA"/>
</dbReference>